<keyword evidence="2" id="KW-1133">Transmembrane helix</keyword>
<name>A0A0R3X7V5_HYDTA</name>
<protein>
    <submittedName>
        <fullName evidence="5">Pecanex-like protein</fullName>
    </submittedName>
</protein>
<keyword evidence="4" id="KW-1185">Reference proteome</keyword>
<organism evidence="5">
    <name type="scientific">Hydatigena taeniaeformis</name>
    <name type="common">Feline tapeworm</name>
    <name type="synonym">Taenia taeniaeformis</name>
    <dbReference type="NCBI Taxonomy" id="6205"/>
    <lineage>
        <taxon>Eukaryota</taxon>
        <taxon>Metazoa</taxon>
        <taxon>Spiralia</taxon>
        <taxon>Lophotrochozoa</taxon>
        <taxon>Platyhelminthes</taxon>
        <taxon>Cestoda</taxon>
        <taxon>Eucestoda</taxon>
        <taxon>Cyclophyllidea</taxon>
        <taxon>Taeniidae</taxon>
        <taxon>Hydatigera</taxon>
    </lineage>
</organism>
<dbReference type="WBParaSite" id="TTAC_0000963001-mRNA-1">
    <property type="protein sequence ID" value="TTAC_0000963001-mRNA-1"/>
    <property type="gene ID" value="TTAC_0000963001"/>
</dbReference>
<gene>
    <name evidence="3" type="ORF">TTAC_LOCUS9615</name>
</gene>
<sequence length="207" mass="22718">MSVPLTTARTLLRRLSLLPETDSGGPHLPSLSSSQNSPTEGAGLASTTIGGSSDTSSALVHACFTGLGLVHFAVAFWTRAWLFRLVLLFASVGLLVYAVASLQLVSGALWLLRQVWISLTTALRSSDFFTTIENGEYSLLLIPPSLRLSLRWARKIERYLYDFIDEYLDYLVSFVIISLMVLISLLFAVFLVVQVSVLPPILNSSIH</sequence>
<dbReference type="AlphaFoldDB" id="A0A0R3X7V5"/>
<evidence type="ECO:0000256" key="2">
    <source>
        <dbReference type="SAM" id="Phobius"/>
    </source>
</evidence>
<keyword evidence="2" id="KW-0472">Membrane</keyword>
<evidence type="ECO:0000313" key="5">
    <source>
        <dbReference type="WBParaSite" id="TTAC_0000963001-mRNA-1"/>
    </source>
</evidence>
<evidence type="ECO:0000313" key="3">
    <source>
        <dbReference type="EMBL" id="VDM34485.1"/>
    </source>
</evidence>
<feature type="region of interest" description="Disordered" evidence="1">
    <location>
        <begin position="19"/>
        <end position="49"/>
    </location>
</feature>
<evidence type="ECO:0000313" key="4">
    <source>
        <dbReference type="Proteomes" id="UP000274429"/>
    </source>
</evidence>
<feature type="transmembrane region" description="Helical" evidence="2">
    <location>
        <begin position="170"/>
        <end position="193"/>
    </location>
</feature>
<dbReference type="EMBL" id="UYWX01020928">
    <property type="protein sequence ID" value="VDM34485.1"/>
    <property type="molecule type" value="Genomic_DNA"/>
</dbReference>
<evidence type="ECO:0000256" key="1">
    <source>
        <dbReference type="SAM" id="MobiDB-lite"/>
    </source>
</evidence>
<feature type="compositionally biased region" description="Low complexity" evidence="1">
    <location>
        <begin position="19"/>
        <end position="34"/>
    </location>
</feature>
<feature type="transmembrane region" description="Helical" evidence="2">
    <location>
        <begin position="58"/>
        <end position="78"/>
    </location>
</feature>
<reference evidence="5" key="1">
    <citation type="submission" date="2017-02" db="UniProtKB">
        <authorList>
            <consortium name="WormBaseParasite"/>
        </authorList>
    </citation>
    <scope>IDENTIFICATION</scope>
</reference>
<accession>A0A0R3X7V5</accession>
<feature type="transmembrane region" description="Helical" evidence="2">
    <location>
        <begin position="85"/>
        <end position="112"/>
    </location>
</feature>
<keyword evidence="2" id="KW-0812">Transmembrane</keyword>
<dbReference type="Proteomes" id="UP000274429">
    <property type="component" value="Unassembled WGS sequence"/>
</dbReference>
<proteinExistence type="predicted"/>
<reference evidence="3 4" key="2">
    <citation type="submission" date="2018-11" db="EMBL/GenBank/DDBJ databases">
        <authorList>
            <consortium name="Pathogen Informatics"/>
        </authorList>
    </citation>
    <scope>NUCLEOTIDE SEQUENCE [LARGE SCALE GENOMIC DNA]</scope>
</reference>
<dbReference type="OrthoDB" id="6284960at2759"/>